<dbReference type="EMBL" id="JAINUF010000022">
    <property type="protein sequence ID" value="KAJ8333749.1"/>
    <property type="molecule type" value="Genomic_DNA"/>
</dbReference>
<organism evidence="2 3">
    <name type="scientific">Synaphobranchus kaupii</name>
    <name type="common">Kaup's arrowtooth eel</name>
    <dbReference type="NCBI Taxonomy" id="118154"/>
    <lineage>
        <taxon>Eukaryota</taxon>
        <taxon>Metazoa</taxon>
        <taxon>Chordata</taxon>
        <taxon>Craniata</taxon>
        <taxon>Vertebrata</taxon>
        <taxon>Euteleostomi</taxon>
        <taxon>Actinopterygii</taxon>
        <taxon>Neopterygii</taxon>
        <taxon>Teleostei</taxon>
        <taxon>Anguilliformes</taxon>
        <taxon>Synaphobranchidae</taxon>
        <taxon>Synaphobranchus</taxon>
    </lineage>
</organism>
<evidence type="ECO:0000313" key="3">
    <source>
        <dbReference type="Proteomes" id="UP001152622"/>
    </source>
</evidence>
<sequence>MDGSGTWTARELGRLGNLEGRDGLDGPDGQEPDRSGARREGSTWALTRLTVDSWGKERPGQSQAEAELEPDQSVAQDRIIIHKNIGSLDLTKMSVITVTDFLRDRGVSEEALTLMEEQKRKLVLGREFLEMS</sequence>
<proteinExistence type="predicted"/>
<evidence type="ECO:0000313" key="2">
    <source>
        <dbReference type="EMBL" id="KAJ8333749.1"/>
    </source>
</evidence>
<evidence type="ECO:0000256" key="1">
    <source>
        <dbReference type="SAM" id="MobiDB-lite"/>
    </source>
</evidence>
<reference evidence="2" key="1">
    <citation type="journal article" date="2023" name="Science">
        <title>Genome structures resolve the early diversification of teleost fishes.</title>
        <authorList>
            <person name="Parey E."/>
            <person name="Louis A."/>
            <person name="Montfort J."/>
            <person name="Bouchez O."/>
            <person name="Roques C."/>
            <person name="Iampietro C."/>
            <person name="Lluch J."/>
            <person name="Castinel A."/>
            <person name="Donnadieu C."/>
            <person name="Desvignes T."/>
            <person name="Floi Bucao C."/>
            <person name="Jouanno E."/>
            <person name="Wen M."/>
            <person name="Mejri S."/>
            <person name="Dirks R."/>
            <person name="Jansen H."/>
            <person name="Henkel C."/>
            <person name="Chen W.J."/>
            <person name="Zahm M."/>
            <person name="Cabau C."/>
            <person name="Klopp C."/>
            <person name="Thompson A.W."/>
            <person name="Robinson-Rechavi M."/>
            <person name="Braasch I."/>
            <person name="Lecointre G."/>
            <person name="Bobe J."/>
            <person name="Postlethwait J.H."/>
            <person name="Berthelot C."/>
            <person name="Roest Crollius H."/>
            <person name="Guiguen Y."/>
        </authorList>
    </citation>
    <scope>NUCLEOTIDE SEQUENCE</scope>
    <source>
        <strain evidence="2">WJC10195</strain>
    </source>
</reference>
<feature type="compositionally biased region" description="Basic and acidic residues" evidence="1">
    <location>
        <begin position="31"/>
        <end position="41"/>
    </location>
</feature>
<dbReference type="AlphaFoldDB" id="A0A9Q1IBN7"/>
<gene>
    <name evidence="2" type="ORF">SKAU_G00410680</name>
</gene>
<name>A0A9Q1IBN7_SYNKA</name>
<keyword evidence="3" id="KW-1185">Reference proteome</keyword>
<feature type="region of interest" description="Disordered" evidence="1">
    <location>
        <begin position="1"/>
        <end position="72"/>
    </location>
</feature>
<accession>A0A9Q1IBN7</accession>
<protein>
    <submittedName>
        <fullName evidence="2">Uncharacterized protein</fullName>
    </submittedName>
</protein>
<comment type="caution">
    <text evidence="2">The sequence shown here is derived from an EMBL/GenBank/DDBJ whole genome shotgun (WGS) entry which is preliminary data.</text>
</comment>
<dbReference type="Proteomes" id="UP001152622">
    <property type="component" value="Chromosome 22"/>
</dbReference>